<dbReference type="KEGG" id="vg:65118956"/>
<protein>
    <submittedName>
        <fullName evidence="2">Scaffolding protein</fullName>
    </submittedName>
</protein>
<dbReference type="RefSeq" id="YP_010101244.1">
    <property type="nucleotide sequence ID" value="NC_055789.1"/>
</dbReference>
<dbReference type="Proteomes" id="UP000289329">
    <property type="component" value="Segment"/>
</dbReference>
<proteinExistence type="predicted"/>
<gene>
    <name evidence="2" type="primary">28</name>
    <name evidence="2" type="ORF">SEA_IDYN_28</name>
</gene>
<evidence type="ECO:0000256" key="1">
    <source>
        <dbReference type="SAM" id="MobiDB-lite"/>
    </source>
</evidence>
<evidence type="ECO:0000313" key="3">
    <source>
        <dbReference type="Proteomes" id="UP000289329"/>
    </source>
</evidence>
<feature type="region of interest" description="Disordered" evidence="1">
    <location>
        <begin position="13"/>
        <end position="82"/>
    </location>
</feature>
<keyword evidence="3" id="KW-1185">Reference proteome</keyword>
<evidence type="ECO:0000313" key="2">
    <source>
        <dbReference type="EMBL" id="QAY17376.1"/>
    </source>
</evidence>
<dbReference type="EMBL" id="MK433272">
    <property type="protein sequence ID" value="QAY17376.1"/>
    <property type="molecule type" value="Genomic_DNA"/>
</dbReference>
<dbReference type="GeneID" id="65118956"/>
<feature type="compositionally biased region" description="Basic and acidic residues" evidence="1">
    <location>
        <begin position="35"/>
        <end position="52"/>
    </location>
</feature>
<feature type="compositionally biased region" description="Acidic residues" evidence="1">
    <location>
        <begin position="54"/>
        <end position="64"/>
    </location>
</feature>
<sequence length="224" mass="24209">MMKSFNKSRVIAAALPLDGDLPFTGRPVRAARAIPRRDPDGHDNGGKGKGGGDGDGEGEGDEPTPVDVKGSPEYKALATEAQKHKDDLATLRAELEELKNKDLPEDERQRAAEVATKVSEAVSAKEVELTDLYETRIAKLHDEIIDSTIDGVFAGGSLDKKDFVDIIATLDKAQFVTDDGTVDREKIKRVLTPITKAATSRPPRTSGVARVAQNNGFGRYLKQD</sequence>
<name>A0A411CU56_9CAUD</name>
<organism evidence="2 3">
    <name type="scientific">Gordonia phage IDyn</name>
    <dbReference type="NCBI Taxonomy" id="2510506"/>
    <lineage>
        <taxon>Viruses</taxon>
        <taxon>Duplodnaviria</taxon>
        <taxon>Heunggongvirae</taxon>
        <taxon>Uroviricota</taxon>
        <taxon>Caudoviricetes</taxon>
        <taxon>Zierdtviridae</taxon>
        <taxon>Emilbogenvirinae</taxon>
        <taxon>Sukkupivirus</taxon>
        <taxon>Sukkupivirus idyn</taxon>
    </lineage>
</organism>
<accession>A0A411CU56</accession>
<reference evidence="2 3" key="1">
    <citation type="submission" date="2019-01" db="EMBL/GenBank/DDBJ databases">
        <authorList>
            <person name="Gales J.M."/>
            <person name="Amanuel B.M."/>
            <person name="Anspach C.J."/>
            <person name="Chiquito R.J."/>
            <person name="Hall J.T."/>
            <person name="Hotaki K."/>
            <person name="Lozano B."/>
            <person name="Aloor H.L."/>
            <person name="Leadon S.A."/>
            <person name="Fogarty M.P."/>
            <person name="Washington J.M."/>
            <person name="Garlena R.A."/>
            <person name="Russell D.A."/>
            <person name="Pope W.H."/>
            <person name="Jacobs-Sera D."/>
            <person name="Hatfull G.F."/>
        </authorList>
    </citation>
    <scope>NUCLEOTIDE SEQUENCE [LARGE SCALE GENOMIC DNA]</scope>
</reference>